<dbReference type="Proteomes" id="UP000077755">
    <property type="component" value="Chromosome 5"/>
</dbReference>
<sequence>MPILDEPGHTGLGSHNHNRPLMPSSIPFWLRLFRCLVIVSPVSNNQDYGGVLRVFTDSRLLRVSTD</sequence>
<evidence type="ECO:0000313" key="2">
    <source>
        <dbReference type="Proteomes" id="UP000077755"/>
    </source>
</evidence>
<dbReference type="EMBL" id="CP093347">
    <property type="protein sequence ID" value="WOH02299.1"/>
    <property type="molecule type" value="Genomic_DNA"/>
</dbReference>
<keyword evidence="2" id="KW-1185">Reference proteome</keyword>
<name>A0A164ZCJ7_DAUCS</name>
<dbReference type="AlphaFoldDB" id="A0A164ZCJ7"/>
<dbReference type="Gramene" id="KZM95721">
    <property type="protein sequence ID" value="KZM95721"/>
    <property type="gene ID" value="DCAR_018963"/>
</dbReference>
<reference evidence="1" key="1">
    <citation type="journal article" date="2016" name="Nat. Genet.">
        <title>A high-quality carrot genome assembly provides new insights into carotenoid accumulation and asterid genome evolution.</title>
        <authorList>
            <person name="Iorizzo M."/>
            <person name="Ellison S."/>
            <person name="Senalik D."/>
            <person name="Zeng P."/>
            <person name="Satapoomin P."/>
            <person name="Huang J."/>
            <person name="Bowman M."/>
            <person name="Iovene M."/>
            <person name="Sanseverino W."/>
            <person name="Cavagnaro P."/>
            <person name="Yildiz M."/>
            <person name="Macko-Podgorni A."/>
            <person name="Moranska E."/>
            <person name="Grzebelus E."/>
            <person name="Grzebelus D."/>
            <person name="Ashrafi H."/>
            <person name="Zheng Z."/>
            <person name="Cheng S."/>
            <person name="Spooner D."/>
            <person name="Van Deynze A."/>
            <person name="Simon P."/>
        </authorList>
    </citation>
    <scope>NUCLEOTIDE SEQUENCE</scope>
    <source>
        <tissue evidence="1">Leaf</tissue>
    </source>
</reference>
<evidence type="ECO:0000313" key="1">
    <source>
        <dbReference type="EMBL" id="WOH02299.1"/>
    </source>
</evidence>
<proteinExistence type="predicted"/>
<reference evidence="1" key="2">
    <citation type="submission" date="2022-03" db="EMBL/GenBank/DDBJ databases">
        <title>Draft title - Genomic analysis of global carrot germplasm unveils the trajectory of domestication and the origin of high carotenoid orange carrot.</title>
        <authorList>
            <person name="Iorizzo M."/>
            <person name="Ellison S."/>
            <person name="Senalik D."/>
            <person name="Macko-Podgorni A."/>
            <person name="Grzebelus D."/>
            <person name="Bostan H."/>
            <person name="Rolling W."/>
            <person name="Curaba J."/>
            <person name="Simon P."/>
        </authorList>
    </citation>
    <scope>NUCLEOTIDE SEQUENCE</scope>
    <source>
        <tissue evidence="1">Leaf</tissue>
    </source>
</reference>
<gene>
    <name evidence="1" type="ORF">DCAR_0521688</name>
</gene>
<organism evidence="1 2">
    <name type="scientific">Daucus carota subsp. sativus</name>
    <name type="common">Carrot</name>
    <dbReference type="NCBI Taxonomy" id="79200"/>
    <lineage>
        <taxon>Eukaryota</taxon>
        <taxon>Viridiplantae</taxon>
        <taxon>Streptophyta</taxon>
        <taxon>Embryophyta</taxon>
        <taxon>Tracheophyta</taxon>
        <taxon>Spermatophyta</taxon>
        <taxon>Magnoliopsida</taxon>
        <taxon>eudicotyledons</taxon>
        <taxon>Gunneridae</taxon>
        <taxon>Pentapetalae</taxon>
        <taxon>asterids</taxon>
        <taxon>campanulids</taxon>
        <taxon>Apiales</taxon>
        <taxon>Apiaceae</taxon>
        <taxon>Apioideae</taxon>
        <taxon>Scandiceae</taxon>
        <taxon>Daucinae</taxon>
        <taxon>Daucus</taxon>
        <taxon>Daucus sect. Daucus</taxon>
    </lineage>
</organism>
<accession>A0A164ZCJ7</accession>
<protein>
    <submittedName>
        <fullName evidence="1">Uncharacterized protein</fullName>
    </submittedName>
</protein>